<keyword evidence="2" id="KW-0808">Transferase</keyword>
<dbReference type="PANTHER" id="PTHR43591">
    <property type="entry name" value="METHYLTRANSFERASE"/>
    <property type="match status" value="1"/>
</dbReference>
<evidence type="ECO:0000256" key="1">
    <source>
        <dbReference type="SAM" id="MobiDB-lite"/>
    </source>
</evidence>
<dbReference type="InterPro" id="IPR029063">
    <property type="entry name" value="SAM-dependent_MTases_sf"/>
</dbReference>
<gene>
    <name evidence="2" type="ORF">PAC_14982</name>
</gene>
<dbReference type="STRING" id="576137.A0A1L7XJ64"/>
<dbReference type="PANTHER" id="PTHR43591:SF31">
    <property type="entry name" value="LAEA-LIKE, PUTATIVE (AFU_ORTHOLOGUE AFUA_8G01930)-RELATED"/>
    <property type="match status" value="1"/>
</dbReference>
<evidence type="ECO:0000313" key="3">
    <source>
        <dbReference type="Proteomes" id="UP000184330"/>
    </source>
</evidence>
<accession>A0A1L7XJ64</accession>
<feature type="region of interest" description="Disordered" evidence="1">
    <location>
        <begin position="1"/>
        <end position="52"/>
    </location>
</feature>
<dbReference type="AlphaFoldDB" id="A0A1L7XJ64"/>
<keyword evidence="2" id="KW-0489">Methyltransferase</keyword>
<feature type="compositionally biased region" description="Acidic residues" evidence="1">
    <location>
        <begin position="35"/>
        <end position="46"/>
    </location>
</feature>
<dbReference type="Gene3D" id="3.40.50.150">
    <property type="entry name" value="Vaccinia Virus protein VP39"/>
    <property type="match status" value="1"/>
</dbReference>
<keyword evidence="3" id="KW-1185">Reference proteome</keyword>
<dbReference type="Proteomes" id="UP000184330">
    <property type="component" value="Unassembled WGS sequence"/>
</dbReference>
<proteinExistence type="predicted"/>
<organism evidence="2 3">
    <name type="scientific">Phialocephala subalpina</name>
    <dbReference type="NCBI Taxonomy" id="576137"/>
    <lineage>
        <taxon>Eukaryota</taxon>
        <taxon>Fungi</taxon>
        <taxon>Dikarya</taxon>
        <taxon>Ascomycota</taxon>
        <taxon>Pezizomycotina</taxon>
        <taxon>Leotiomycetes</taxon>
        <taxon>Helotiales</taxon>
        <taxon>Mollisiaceae</taxon>
        <taxon>Phialocephala</taxon>
        <taxon>Phialocephala fortinii species complex</taxon>
    </lineage>
</organism>
<reference evidence="2 3" key="1">
    <citation type="submission" date="2016-03" db="EMBL/GenBank/DDBJ databases">
        <authorList>
            <person name="Ploux O."/>
        </authorList>
    </citation>
    <scope>NUCLEOTIDE SEQUENCE [LARGE SCALE GENOMIC DNA]</scope>
    <source>
        <strain evidence="2 3">UAMH 11012</strain>
    </source>
</reference>
<dbReference type="GO" id="GO:0008168">
    <property type="term" value="F:methyltransferase activity"/>
    <property type="evidence" value="ECO:0007669"/>
    <property type="project" value="UniProtKB-KW"/>
</dbReference>
<name>A0A1L7XJ64_9HELO</name>
<dbReference type="GO" id="GO:0032259">
    <property type="term" value="P:methylation"/>
    <property type="evidence" value="ECO:0007669"/>
    <property type="project" value="UniProtKB-KW"/>
</dbReference>
<dbReference type="EMBL" id="FJOG01000029">
    <property type="protein sequence ID" value="CZR65082.1"/>
    <property type="molecule type" value="Genomic_DNA"/>
</dbReference>
<dbReference type="SUPFAM" id="SSF53335">
    <property type="entry name" value="S-adenosyl-L-methionine-dependent methyltransferases"/>
    <property type="match status" value="1"/>
</dbReference>
<dbReference type="CDD" id="cd02440">
    <property type="entry name" value="AdoMet_MTases"/>
    <property type="match status" value="1"/>
</dbReference>
<sequence length="356" mass="39920">MAEATGSPAAVSPISPVRSSPRSPVEAEAAAGIEAEADDYDNDSGLDDATLASSTTSLGSSVFKYREENGRRYHAYKDGQYAFPNDEVESDRLDLQHHEFQLIFNNRLFTAPIPASKPLHRVLDVGTGTGIWAIDFADDHPESTVLGVDLSPIQPAFLPPNVQFEVDDVEEPWTYSQKFDFIYSRMMMCSLNSYEKFFEQAFANLNPGGFLEMADPVWPIKLNDGEWPEDSALFKWSALWAEGMEKMGRDARCARFYKEQMIAAGFVNVTETTYIVPNNQWPKDKKLKEIGMWQCENIAGADGGLEGLSAALFTRVLGWSKMELDILLAQAKKEHRNTKIHSYYEYLVVVGEKPDE</sequence>
<protein>
    <submittedName>
        <fullName evidence="2">Related to methyltransferase</fullName>
    </submittedName>
</protein>
<feature type="compositionally biased region" description="Low complexity" evidence="1">
    <location>
        <begin position="7"/>
        <end position="34"/>
    </location>
</feature>
<dbReference type="OrthoDB" id="2013972at2759"/>
<evidence type="ECO:0000313" key="2">
    <source>
        <dbReference type="EMBL" id="CZR65082.1"/>
    </source>
</evidence>
<dbReference type="Pfam" id="PF13489">
    <property type="entry name" value="Methyltransf_23"/>
    <property type="match status" value="1"/>
</dbReference>